<evidence type="ECO:0000256" key="1">
    <source>
        <dbReference type="ARBA" id="ARBA00004651"/>
    </source>
</evidence>
<name>A0ABU1IVC8_9BACL</name>
<dbReference type="InterPro" id="IPR026898">
    <property type="entry name" value="PrsW"/>
</dbReference>
<organism evidence="13 14">
    <name type="scientific">Paenibacillus hunanensis</name>
    <dbReference type="NCBI Taxonomy" id="539262"/>
    <lineage>
        <taxon>Bacteria</taxon>
        <taxon>Bacillati</taxon>
        <taxon>Bacillota</taxon>
        <taxon>Bacilli</taxon>
        <taxon>Bacillales</taxon>
        <taxon>Paenibacillaceae</taxon>
        <taxon>Paenibacillus</taxon>
    </lineage>
</organism>
<feature type="transmembrane region" description="Helical" evidence="12">
    <location>
        <begin position="6"/>
        <end position="23"/>
    </location>
</feature>
<evidence type="ECO:0000256" key="6">
    <source>
        <dbReference type="ARBA" id="ARBA00022692"/>
    </source>
</evidence>
<dbReference type="PANTHER" id="PTHR36844">
    <property type="entry name" value="PROTEASE PRSW"/>
    <property type="match status" value="1"/>
</dbReference>
<evidence type="ECO:0000256" key="8">
    <source>
        <dbReference type="ARBA" id="ARBA00022989"/>
    </source>
</evidence>
<evidence type="ECO:0000313" key="14">
    <source>
        <dbReference type="Proteomes" id="UP001185028"/>
    </source>
</evidence>
<dbReference type="PANTHER" id="PTHR36844:SF1">
    <property type="entry name" value="PROTEASE PRSW"/>
    <property type="match status" value="1"/>
</dbReference>
<evidence type="ECO:0000256" key="11">
    <source>
        <dbReference type="PIRNR" id="PIRNR016933"/>
    </source>
</evidence>
<reference evidence="13 14" key="1">
    <citation type="submission" date="2023-07" db="EMBL/GenBank/DDBJ databases">
        <title>Genomic Encyclopedia of Type Strains, Phase IV (KMG-IV): sequencing the most valuable type-strain genomes for metagenomic binning, comparative biology and taxonomic classification.</title>
        <authorList>
            <person name="Goeker M."/>
        </authorList>
    </citation>
    <scope>NUCLEOTIDE SEQUENCE [LARGE SCALE GENOMIC DNA]</scope>
    <source>
        <strain evidence="13 14">DSM 22170</strain>
    </source>
</reference>
<keyword evidence="4 11" id="KW-1003">Cell membrane</keyword>
<keyword evidence="6 12" id="KW-0812">Transmembrane</keyword>
<keyword evidence="9 11" id="KW-0472">Membrane</keyword>
<comment type="similarity">
    <text evidence="2 11">Belongs to the protease PrsW family.</text>
</comment>
<dbReference type="EMBL" id="JAVDQH010000003">
    <property type="protein sequence ID" value="MDR6243228.1"/>
    <property type="molecule type" value="Genomic_DNA"/>
</dbReference>
<dbReference type="NCBIfam" id="NF033739">
    <property type="entry name" value="intramemb_PrsW"/>
    <property type="match status" value="1"/>
</dbReference>
<dbReference type="Proteomes" id="UP001185028">
    <property type="component" value="Unassembled WGS sequence"/>
</dbReference>
<dbReference type="PIRSF" id="PIRSF016933">
    <property type="entry name" value="PrsW"/>
    <property type="match status" value="1"/>
</dbReference>
<keyword evidence="14" id="KW-1185">Reference proteome</keyword>
<keyword evidence="8 12" id="KW-1133">Transmembrane helix</keyword>
<accession>A0ABU1IVC8</accession>
<comment type="subcellular location">
    <subcellularLocation>
        <location evidence="1">Cell membrane</location>
        <topology evidence="1">Multi-pass membrane protein</topology>
    </subcellularLocation>
</comment>
<evidence type="ECO:0000256" key="12">
    <source>
        <dbReference type="SAM" id="Phobius"/>
    </source>
</evidence>
<evidence type="ECO:0000256" key="3">
    <source>
        <dbReference type="ARBA" id="ARBA00018997"/>
    </source>
</evidence>
<protein>
    <recommendedName>
        <fullName evidence="3 11">Protease PrsW</fullName>
        <ecNumber evidence="11">3.4.-.-</ecNumber>
    </recommendedName>
    <alternativeName>
        <fullName evidence="10 11">Protease responsible for activating sigma-W</fullName>
    </alternativeName>
</protein>
<keyword evidence="5 11" id="KW-0645">Protease</keyword>
<evidence type="ECO:0000256" key="5">
    <source>
        <dbReference type="ARBA" id="ARBA00022670"/>
    </source>
</evidence>
<proteinExistence type="inferred from homology"/>
<feature type="transmembrane region" description="Helical" evidence="12">
    <location>
        <begin position="165"/>
        <end position="181"/>
    </location>
</feature>
<dbReference type="InterPro" id="IPR023596">
    <property type="entry name" value="Peptidase_PrsW_arch/bac"/>
</dbReference>
<feature type="transmembrane region" description="Helical" evidence="12">
    <location>
        <begin position="35"/>
        <end position="57"/>
    </location>
</feature>
<evidence type="ECO:0000256" key="9">
    <source>
        <dbReference type="ARBA" id="ARBA00023136"/>
    </source>
</evidence>
<feature type="transmembrane region" description="Helical" evidence="12">
    <location>
        <begin position="134"/>
        <end position="153"/>
    </location>
</feature>
<comment type="function">
    <text evidence="11">Involved in the degradation of specific anti-sigma factors.</text>
</comment>
<evidence type="ECO:0000313" key="13">
    <source>
        <dbReference type="EMBL" id="MDR6243228.1"/>
    </source>
</evidence>
<dbReference type="EC" id="3.4.-.-" evidence="11"/>
<dbReference type="RefSeq" id="WP_188775279.1">
    <property type="nucleotide sequence ID" value="NZ_BMMB01000004.1"/>
</dbReference>
<evidence type="ECO:0000256" key="4">
    <source>
        <dbReference type="ARBA" id="ARBA00022475"/>
    </source>
</evidence>
<evidence type="ECO:0000256" key="7">
    <source>
        <dbReference type="ARBA" id="ARBA00022801"/>
    </source>
</evidence>
<gene>
    <name evidence="13" type="ORF">JOC58_001113</name>
</gene>
<keyword evidence="7 11" id="KW-0378">Hydrolase</keyword>
<feature type="transmembrane region" description="Helical" evidence="12">
    <location>
        <begin position="193"/>
        <end position="213"/>
    </location>
</feature>
<sequence length="232" mass="26722">MSLFSVLMAAIAPGIALLIYFYLKDKYDTEPLHLVARFFVFGIAIVFPIMIIQRALILGLGDNPYVDSFIISSGVEETIKWFILYHILYNHTEFDEPYDSIVYAVAIGLGFATLENVLYALYNSMSIMSLLGRGLLPVSGHALFGVIMGYYMGKAKFNTNSRKRRWVILLSLILPIFWHGVYDFILNTFTQNWLWYIVPLMLFLWYGGMLKIARANSRSPLRFVKREEEINT</sequence>
<comment type="caution">
    <text evidence="13">The sequence shown here is derived from an EMBL/GenBank/DDBJ whole genome shotgun (WGS) entry which is preliminary data.</text>
</comment>
<evidence type="ECO:0000256" key="10">
    <source>
        <dbReference type="ARBA" id="ARBA00030345"/>
    </source>
</evidence>
<feature type="transmembrane region" description="Helical" evidence="12">
    <location>
        <begin position="101"/>
        <end position="122"/>
    </location>
</feature>
<evidence type="ECO:0000256" key="2">
    <source>
        <dbReference type="ARBA" id="ARBA00009165"/>
    </source>
</evidence>
<dbReference type="Pfam" id="PF13367">
    <property type="entry name" value="PrsW-protease"/>
    <property type="match status" value="1"/>
</dbReference>